<dbReference type="GO" id="GO:0051301">
    <property type="term" value="P:cell division"/>
    <property type="evidence" value="ECO:0007669"/>
    <property type="project" value="InterPro"/>
</dbReference>
<evidence type="ECO:0000256" key="1">
    <source>
        <dbReference type="ARBA" id="ARBA00022729"/>
    </source>
</evidence>
<accession>B6BMT0</accession>
<protein>
    <recommendedName>
        <fullName evidence="6">Peptidoglycan-associated lipoprotein</fullName>
        <shortName evidence="6">PAL</shortName>
    </recommendedName>
</protein>
<comment type="subcellular location">
    <subcellularLocation>
        <location evidence="6">Cell outer membrane</location>
        <topology evidence="6">Lipid-anchor</topology>
    </subcellularLocation>
</comment>
<gene>
    <name evidence="6 9" type="primary">pal</name>
    <name evidence="9" type="ORF">SMGD1_2278</name>
</gene>
<dbReference type="PROSITE" id="PS51123">
    <property type="entry name" value="OMPA_2"/>
    <property type="match status" value="1"/>
</dbReference>
<dbReference type="InterPro" id="IPR039001">
    <property type="entry name" value="Pal"/>
</dbReference>
<evidence type="ECO:0000256" key="5">
    <source>
        <dbReference type="ARBA" id="ARBA00023288"/>
    </source>
</evidence>
<dbReference type="InterPro" id="IPR006664">
    <property type="entry name" value="OMP_bac"/>
</dbReference>
<reference evidence="9 10" key="1">
    <citation type="journal article" date="2012" name="Proc. Natl. Acad. Sci. U.S.A.">
        <title>Genome and physiology of a model Epsilonproteobacterium responsible for sulfide detoxification in marine oxygen depletion zones.</title>
        <authorList>
            <person name="Grote J."/>
            <person name="Schott T."/>
            <person name="Bruckner C.G."/>
            <person name="Glockner F.O."/>
            <person name="Jost G."/>
            <person name="Teeling H."/>
            <person name="Labrenz M."/>
            <person name="Jurgens K."/>
        </authorList>
    </citation>
    <scope>NUCLEOTIDE SEQUENCE [LARGE SCALE GENOMIC DNA]</scope>
    <source>
        <strain evidence="9 10">GD1</strain>
    </source>
</reference>
<keyword evidence="2 6" id="KW-0472">Membrane</keyword>
<evidence type="ECO:0000313" key="9">
    <source>
        <dbReference type="EMBL" id="EHP30801.1"/>
    </source>
</evidence>
<dbReference type="HOGENOM" id="CLU_016890_9_3_7"/>
<keyword evidence="4 6" id="KW-0998">Cell outer membrane</keyword>
<name>B6BMT0_SULGG</name>
<dbReference type="PANTHER" id="PTHR30329:SF21">
    <property type="entry name" value="LIPOPROTEIN YIAD-RELATED"/>
    <property type="match status" value="1"/>
</dbReference>
<keyword evidence="10" id="KW-1185">Reference proteome</keyword>
<dbReference type="RefSeq" id="WP_008339222.1">
    <property type="nucleotide sequence ID" value="NZ_AFRZ01000001.1"/>
</dbReference>
<evidence type="ECO:0000256" key="2">
    <source>
        <dbReference type="ARBA" id="ARBA00023136"/>
    </source>
</evidence>
<accession>H1FYA5</accession>
<dbReference type="PATRIC" id="fig|929558.5.peg.2269"/>
<feature type="signal peptide" evidence="7">
    <location>
        <begin position="1"/>
        <end position="22"/>
    </location>
</feature>
<proteinExistence type="inferred from homology"/>
<keyword evidence="1 6" id="KW-0732">Signal</keyword>
<feature type="domain" description="OmpA-like" evidence="8">
    <location>
        <begin position="68"/>
        <end position="184"/>
    </location>
</feature>
<dbReference type="EMBL" id="AFRZ01000001">
    <property type="protein sequence ID" value="EHP30801.1"/>
    <property type="molecule type" value="Genomic_DNA"/>
</dbReference>
<dbReference type="OrthoDB" id="9809164at2"/>
<dbReference type="STRING" id="929558.SMGD1_2278"/>
<dbReference type="PRINTS" id="PR01021">
    <property type="entry name" value="OMPADOMAIN"/>
</dbReference>
<evidence type="ECO:0000256" key="3">
    <source>
        <dbReference type="ARBA" id="ARBA00023139"/>
    </source>
</evidence>
<dbReference type="AlphaFoldDB" id="B6BMT0"/>
<feature type="chain" id="PRO_5002843109" description="Peptidoglycan-associated lipoprotein" evidence="7">
    <location>
        <begin position="23"/>
        <end position="184"/>
    </location>
</feature>
<dbReference type="PANTHER" id="PTHR30329">
    <property type="entry name" value="STATOR ELEMENT OF FLAGELLAR MOTOR COMPLEX"/>
    <property type="match status" value="1"/>
</dbReference>
<evidence type="ECO:0000256" key="4">
    <source>
        <dbReference type="ARBA" id="ARBA00023237"/>
    </source>
</evidence>
<dbReference type="Pfam" id="PF00691">
    <property type="entry name" value="OmpA"/>
    <property type="match status" value="1"/>
</dbReference>
<dbReference type="Proteomes" id="UP000006431">
    <property type="component" value="Unassembled WGS sequence"/>
</dbReference>
<evidence type="ECO:0000313" key="10">
    <source>
        <dbReference type="Proteomes" id="UP000006431"/>
    </source>
</evidence>
<dbReference type="HAMAP" id="MF_02204">
    <property type="entry name" value="Pal"/>
    <property type="match status" value="1"/>
</dbReference>
<dbReference type="InterPro" id="IPR006665">
    <property type="entry name" value="OmpA-like"/>
</dbReference>
<dbReference type="GO" id="GO:0009279">
    <property type="term" value="C:cell outer membrane"/>
    <property type="evidence" value="ECO:0007669"/>
    <property type="project" value="UniProtKB-SubCell"/>
</dbReference>
<dbReference type="SUPFAM" id="SSF103088">
    <property type="entry name" value="OmpA-like"/>
    <property type="match status" value="1"/>
</dbReference>
<dbReference type="CDD" id="cd07185">
    <property type="entry name" value="OmpA_C-like"/>
    <property type="match status" value="1"/>
</dbReference>
<evidence type="ECO:0000256" key="6">
    <source>
        <dbReference type="HAMAP-Rule" id="MF_02204"/>
    </source>
</evidence>
<sequence>MKSIVFSSIVMALLVFSGCADKKPAVDEKVKEEVVAQEVEAVKTETVSAEDATVGESSMEKSDSNEMKMANLEKELSTVYFDFDKFVIRSDMESKVTNSATVANNTAKAFTVKLEGNCDEWGSDEYNFALGLKRASTVKKALMAEGVNETRITMVSYGESNPVCNDKTQDCWSKNRRVDFKLLP</sequence>
<comment type="caution">
    <text evidence="9">The sequence shown here is derived from an EMBL/GenBank/DDBJ whole genome shotgun (WGS) entry which is preliminary data.</text>
</comment>
<comment type="similarity">
    <text evidence="6">Belongs to the Pal lipoprotein family.</text>
</comment>
<dbReference type="Gene3D" id="3.30.1330.60">
    <property type="entry name" value="OmpA-like domain"/>
    <property type="match status" value="1"/>
</dbReference>
<dbReference type="InterPro" id="IPR050330">
    <property type="entry name" value="Bact_OuterMem_StrucFunc"/>
</dbReference>
<dbReference type="InterPro" id="IPR036737">
    <property type="entry name" value="OmpA-like_sf"/>
</dbReference>
<dbReference type="PROSITE" id="PS51257">
    <property type="entry name" value="PROKAR_LIPOPROTEIN"/>
    <property type="match status" value="1"/>
</dbReference>
<keyword evidence="3 6" id="KW-0564">Palmitate</keyword>
<keyword evidence="5 6" id="KW-0449">Lipoprotein</keyword>
<evidence type="ECO:0000256" key="7">
    <source>
        <dbReference type="SAM" id="SignalP"/>
    </source>
</evidence>
<evidence type="ECO:0000259" key="8">
    <source>
        <dbReference type="PROSITE" id="PS51123"/>
    </source>
</evidence>
<dbReference type="eggNOG" id="COG2885">
    <property type="taxonomic scope" value="Bacteria"/>
</dbReference>
<organism evidence="9 10">
    <name type="scientific">Sulfurimonas gotlandica (strain DSM 19862 / JCM 16533 / GD1)</name>
    <dbReference type="NCBI Taxonomy" id="929558"/>
    <lineage>
        <taxon>Bacteria</taxon>
        <taxon>Pseudomonadati</taxon>
        <taxon>Campylobacterota</taxon>
        <taxon>Epsilonproteobacteria</taxon>
        <taxon>Campylobacterales</taxon>
        <taxon>Sulfurimonadaceae</taxon>
        <taxon>Sulfurimonas</taxon>
    </lineage>
</organism>